<organism evidence="1 2">
    <name type="scientific">Patellaria atrata CBS 101060</name>
    <dbReference type="NCBI Taxonomy" id="1346257"/>
    <lineage>
        <taxon>Eukaryota</taxon>
        <taxon>Fungi</taxon>
        <taxon>Dikarya</taxon>
        <taxon>Ascomycota</taxon>
        <taxon>Pezizomycotina</taxon>
        <taxon>Dothideomycetes</taxon>
        <taxon>Dothideomycetes incertae sedis</taxon>
        <taxon>Patellariales</taxon>
        <taxon>Patellariaceae</taxon>
        <taxon>Patellaria</taxon>
    </lineage>
</organism>
<reference evidence="1" key="1">
    <citation type="journal article" date="2020" name="Stud. Mycol.">
        <title>101 Dothideomycetes genomes: a test case for predicting lifestyles and emergence of pathogens.</title>
        <authorList>
            <person name="Haridas S."/>
            <person name="Albert R."/>
            <person name="Binder M."/>
            <person name="Bloem J."/>
            <person name="Labutti K."/>
            <person name="Salamov A."/>
            <person name="Andreopoulos B."/>
            <person name="Baker S."/>
            <person name="Barry K."/>
            <person name="Bills G."/>
            <person name="Bluhm B."/>
            <person name="Cannon C."/>
            <person name="Castanera R."/>
            <person name="Culley D."/>
            <person name="Daum C."/>
            <person name="Ezra D."/>
            <person name="Gonzalez J."/>
            <person name="Henrissat B."/>
            <person name="Kuo A."/>
            <person name="Liang C."/>
            <person name="Lipzen A."/>
            <person name="Lutzoni F."/>
            <person name="Magnuson J."/>
            <person name="Mondo S."/>
            <person name="Nolan M."/>
            <person name="Ohm R."/>
            <person name="Pangilinan J."/>
            <person name="Park H.-J."/>
            <person name="Ramirez L."/>
            <person name="Alfaro M."/>
            <person name="Sun H."/>
            <person name="Tritt A."/>
            <person name="Yoshinaga Y."/>
            <person name="Zwiers L.-H."/>
            <person name="Turgeon B."/>
            <person name="Goodwin S."/>
            <person name="Spatafora J."/>
            <person name="Crous P."/>
            <person name="Grigoriev I."/>
        </authorList>
    </citation>
    <scope>NUCLEOTIDE SEQUENCE</scope>
    <source>
        <strain evidence="1">CBS 101060</strain>
    </source>
</reference>
<dbReference type="Proteomes" id="UP000799429">
    <property type="component" value="Unassembled WGS sequence"/>
</dbReference>
<proteinExistence type="predicted"/>
<name>A0A9P4S977_9PEZI</name>
<accession>A0A9P4S977</accession>
<evidence type="ECO:0000313" key="2">
    <source>
        <dbReference type="Proteomes" id="UP000799429"/>
    </source>
</evidence>
<dbReference type="EMBL" id="MU006097">
    <property type="protein sequence ID" value="KAF2838189.1"/>
    <property type="molecule type" value="Genomic_DNA"/>
</dbReference>
<dbReference type="OrthoDB" id="5379086at2759"/>
<keyword evidence="2" id="KW-1185">Reference proteome</keyword>
<protein>
    <submittedName>
        <fullName evidence="1">Uncharacterized protein</fullName>
    </submittedName>
</protein>
<sequence>MPLINELWEAISRDPSSIEARKLLIEHYIVIGWLEAARDVAKELLPICPDNKDVQNWILSLNKSTEDTKKIPQGLPVILVNRQLEFPNVDNLNLAQTDLREGYVDLQARAKALKNDIDSLRGILQHKKLQQTLDTFIPDLNAILEGRVSTVLRATPPKSARQVARTILDILISDLGDVVRWLRSSVCSKQNGEDIRDGLMKRVQAISAALPSDLEHYGSKALMHVEHEVLRRSYVNEETMYGDAVQDIPRSNFWVSEDGYAWDMEELAQAIRVNNGVMRQPLSKQLFTPNDVSAIVQHPLGRNLAALKLEQEKLSQGVRAKTVDEIETLAKVLLADMTETQVESRYAIDTFLVYIATLPLKEQETLNALRIPATDSHTGQAFDTSIGESIRDAKGNRTCLHKTGDLLQQASKFLRQQKLIL</sequence>
<comment type="caution">
    <text evidence="1">The sequence shown here is derived from an EMBL/GenBank/DDBJ whole genome shotgun (WGS) entry which is preliminary data.</text>
</comment>
<gene>
    <name evidence="1" type="ORF">M501DRAFT_1011807</name>
</gene>
<dbReference type="AlphaFoldDB" id="A0A9P4S977"/>
<evidence type="ECO:0000313" key="1">
    <source>
        <dbReference type="EMBL" id="KAF2838189.1"/>
    </source>
</evidence>